<evidence type="ECO:0000259" key="15">
    <source>
        <dbReference type="PROSITE" id="PS50954"/>
    </source>
</evidence>
<evidence type="ECO:0000256" key="6">
    <source>
        <dbReference type="ARBA" id="ARBA00022989"/>
    </source>
</evidence>
<evidence type="ECO:0000256" key="8">
    <source>
        <dbReference type="ARBA" id="ARBA00023136"/>
    </source>
</evidence>
<gene>
    <name evidence="16" type="ORF">NDU88_005570</name>
</gene>
<evidence type="ECO:0000256" key="13">
    <source>
        <dbReference type="SAM" id="MobiDB-lite"/>
    </source>
</evidence>
<dbReference type="FunFam" id="1.10.720.40:FF:000001">
    <property type="entry name" value="LEM domain containing 2, isoform CRA_a"/>
    <property type="match status" value="1"/>
</dbReference>
<dbReference type="Pfam" id="PF09402">
    <property type="entry name" value="MSC"/>
    <property type="match status" value="1"/>
</dbReference>
<keyword evidence="9" id="KW-0206">Cytoskeleton</keyword>
<keyword evidence="17" id="KW-1185">Reference proteome</keyword>
<evidence type="ECO:0000313" key="16">
    <source>
        <dbReference type="EMBL" id="KAJ1139195.1"/>
    </source>
</evidence>
<dbReference type="SUPFAM" id="SSF63451">
    <property type="entry name" value="LEM domain"/>
    <property type="match status" value="1"/>
</dbReference>
<dbReference type="PANTHER" id="PTHR13428">
    <property type="entry name" value="INNER NUCLEAR MEMBRANE PROTEIN MAN1 LEM DOMAIN CONTAINING PROTEIN"/>
    <property type="match status" value="1"/>
</dbReference>
<keyword evidence="7" id="KW-0007">Acetylation</keyword>
<comment type="subunit">
    <text evidence="11">Interacts (via N-terminus) with LMNA isoform C (via C-terminus) (in vitro). Interacts (via LEM domain) with BANF1. Interacts (via C-terminus) with CHMP7. Interacts (via N-terminus) with tubulin; the interaction causes microtubule bundling and stabilization (in vitro).</text>
</comment>
<protein>
    <recommendedName>
        <fullName evidence="12">LEM domain-containing protein 2</fullName>
    </recommendedName>
</protein>
<dbReference type="InterPro" id="IPR052277">
    <property type="entry name" value="INM_ESCRT-Associated"/>
</dbReference>
<accession>A0AAV7QJ93</accession>
<feature type="region of interest" description="Disordered" evidence="13">
    <location>
        <begin position="38"/>
        <end position="216"/>
    </location>
</feature>
<dbReference type="Proteomes" id="UP001066276">
    <property type="component" value="Chromosome 6"/>
</dbReference>
<dbReference type="PANTHER" id="PTHR13428:SF8">
    <property type="entry name" value="LEM DOMAIN-CONTAINING PROTEIN 2"/>
    <property type="match status" value="1"/>
</dbReference>
<dbReference type="SMART" id="SM00540">
    <property type="entry name" value="LEM"/>
    <property type="match status" value="1"/>
</dbReference>
<organism evidence="16 17">
    <name type="scientific">Pleurodeles waltl</name>
    <name type="common">Iberian ribbed newt</name>
    <dbReference type="NCBI Taxonomy" id="8319"/>
    <lineage>
        <taxon>Eukaryota</taxon>
        <taxon>Metazoa</taxon>
        <taxon>Chordata</taxon>
        <taxon>Craniata</taxon>
        <taxon>Vertebrata</taxon>
        <taxon>Euteleostomi</taxon>
        <taxon>Amphibia</taxon>
        <taxon>Batrachia</taxon>
        <taxon>Caudata</taxon>
        <taxon>Salamandroidea</taxon>
        <taxon>Salamandridae</taxon>
        <taxon>Pleurodelinae</taxon>
        <taxon>Pleurodeles</taxon>
    </lineage>
</organism>
<sequence>MSDEELRRNLKALGYNPGPITPATRELYEKKLSRLRTEARRSVGYTGANAAERPAPARRSWAGPEKRNLVSSRAQRDEDDDDDDDDRDDSELRHRVSLKPRPWTLTSPLSRHDRIPSAPTAEREWTVPSPATARTFTTSAPPVNRSRTPEGAPSTRFNWLRGPNDPPTPWARVRPAWDSEGEEEEKKKAPRVQESSWRPWSSPKPQTPCRRPLRPSRGPRALERILSWLLIGASVALLAVFLGILWVKSTGSPAREKVAEELQQMPMECEGREDPYCQREQKKIVQQMLFELYNFLAKQAGSFECGNPDRLKSKCIPVEEAREFVANISGHPPEKFDLALQRVINSNQDLGIWVRGNDQFSEPVTSLEKVACLESTRPELWLSCRLSRALSTAVTNLILLFWALALLWGLLAFLKYRWRKMEEAEQAMYDMVNKITVVVQDHYKDWESGMETFPYVGVYHVRDTLIPHRSRKQMLPVWHKAVDFLSANESRIRTESHRIAGEDMLVWRWTRSAKYSDS</sequence>
<keyword evidence="10" id="KW-0539">Nucleus</keyword>
<dbReference type="GO" id="GO:0035914">
    <property type="term" value="P:skeletal muscle cell differentiation"/>
    <property type="evidence" value="ECO:0007669"/>
    <property type="project" value="UniProtKB-ARBA"/>
</dbReference>
<keyword evidence="4" id="KW-0597">Phosphoprotein</keyword>
<comment type="caution">
    <text evidence="16">The sequence shown here is derived from an EMBL/GenBank/DDBJ whole genome shotgun (WGS) entry which is preliminary data.</text>
</comment>
<comment type="subcellular location">
    <subcellularLocation>
        <location evidence="1">Cytoplasm</location>
        <location evidence="1">Cytoskeleton</location>
        <location evidence="1">Spindle</location>
    </subcellularLocation>
    <subcellularLocation>
        <location evidence="2">Nucleus inner membrane</location>
        <topology evidence="2">Multi-pass membrane protein</topology>
    </subcellularLocation>
</comment>
<dbReference type="GO" id="GO:0006998">
    <property type="term" value="P:nuclear envelope organization"/>
    <property type="evidence" value="ECO:0007669"/>
    <property type="project" value="TreeGrafter"/>
</dbReference>
<proteinExistence type="predicted"/>
<dbReference type="Gene3D" id="1.10.720.40">
    <property type="match status" value="1"/>
</dbReference>
<evidence type="ECO:0000256" key="9">
    <source>
        <dbReference type="ARBA" id="ARBA00023212"/>
    </source>
</evidence>
<dbReference type="GO" id="GO:0031490">
    <property type="term" value="F:chromatin DNA binding"/>
    <property type="evidence" value="ECO:0007669"/>
    <property type="project" value="TreeGrafter"/>
</dbReference>
<dbReference type="CDD" id="cd12934">
    <property type="entry name" value="LEM"/>
    <property type="match status" value="1"/>
</dbReference>
<evidence type="ECO:0000256" key="3">
    <source>
        <dbReference type="ARBA" id="ARBA00022490"/>
    </source>
</evidence>
<dbReference type="FunFam" id="1.10.10.1180:FF:000002">
    <property type="entry name" value="LEM domain-containing protein 2"/>
    <property type="match status" value="1"/>
</dbReference>
<evidence type="ECO:0000256" key="5">
    <source>
        <dbReference type="ARBA" id="ARBA00022692"/>
    </source>
</evidence>
<evidence type="ECO:0000256" key="10">
    <source>
        <dbReference type="ARBA" id="ARBA00023242"/>
    </source>
</evidence>
<dbReference type="Gene3D" id="1.10.10.1180">
    <property type="entry name" value="MAN1, winged-helix domain"/>
    <property type="match status" value="1"/>
</dbReference>
<dbReference type="Pfam" id="PF03020">
    <property type="entry name" value="LEM"/>
    <property type="match status" value="1"/>
</dbReference>
<reference evidence="16" key="1">
    <citation type="journal article" date="2022" name="bioRxiv">
        <title>Sequencing and chromosome-scale assembly of the giantPleurodeles waltlgenome.</title>
        <authorList>
            <person name="Brown T."/>
            <person name="Elewa A."/>
            <person name="Iarovenko S."/>
            <person name="Subramanian E."/>
            <person name="Araus A.J."/>
            <person name="Petzold A."/>
            <person name="Susuki M."/>
            <person name="Suzuki K.-i.T."/>
            <person name="Hayashi T."/>
            <person name="Toyoda A."/>
            <person name="Oliveira C."/>
            <person name="Osipova E."/>
            <person name="Leigh N.D."/>
            <person name="Simon A."/>
            <person name="Yun M.H."/>
        </authorList>
    </citation>
    <scope>NUCLEOTIDE SEQUENCE</scope>
    <source>
        <strain evidence="16">20211129_DDA</strain>
        <tissue evidence="16">Liver</tissue>
    </source>
</reference>
<evidence type="ECO:0000256" key="12">
    <source>
        <dbReference type="ARBA" id="ARBA00069076"/>
    </source>
</evidence>
<evidence type="ECO:0000256" key="1">
    <source>
        <dbReference type="ARBA" id="ARBA00004186"/>
    </source>
</evidence>
<feature type="transmembrane region" description="Helical" evidence="14">
    <location>
        <begin position="393"/>
        <end position="414"/>
    </location>
</feature>
<evidence type="ECO:0000256" key="2">
    <source>
        <dbReference type="ARBA" id="ARBA00004473"/>
    </source>
</evidence>
<dbReference type="InterPro" id="IPR018996">
    <property type="entry name" value="Man1/Src1-like_C"/>
</dbReference>
<dbReference type="GO" id="GO:0005819">
    <property type="term" value="C:spindle"/>
    <property type="evidence" value="ECO:0007669"/>
    <property type="project" value="UniProtKB-SubCell"/>
</dbReference>
<evidence type="ECO:0000256" key="7">
    <source>
        <dbReference type="ARBA" id="ARBA00022990"/>
    </source>
</evidence>
<evidence type="ECO:0000256" key="14">
    <source>
        <dbReference type="SAM" id="Phobius"/>
    </source>
</evidence>
<keyword evidence="5 14" id="KW-0812">Transmembrane</keyword>
<feature type="domain" description="LEM" evidence="15">
    <location>
        <begin position="1"/>
        <end position="39"/>
    </location>
</feature>
<feature type="compositionally biased region" description="Basic and acidic residues" evidence="13">
    <location>
        <begin position="110"/>
        <end position="125"/>
    </location>
</feature>
<dbReference type="InterPro" id="IPR003887">
    <property type="entry name" value="LEM_dom"/>
</dbReference>
<evidence type="ECO:0000256" key="4">
    <source>
        <dbReference type="ARBA" id="ARBA00022553"/>
    </source>
</evidence>
<name>A0AAV7QJ93_PLEWA</name>
<evidence type="ECO:0000256" key="11">
    <source>
        <dbReference type="ARBA" id="ARBA00063442"/>
    </source>
</evidence>
<feature type="compositionally biased region" description="Acidic residues" evidence="13">
    <location>
        <begin position="77"/>
        <end position="89"/>
    </location>
</feature>
<keyword evidence="6 14" id="KW-1133">Transmembrane helix</keyword>
<feature type="region of interest" description="Disordered" evidence="13">
    <location>
        <begin position="1"/>
        <end position="25"/>
    </location>
</feature>
<feature type="compositionally biased region" description="Low complexity" evidence="13">
    <location>
        <begin position="48"/>
        <end position="62"/>
    </location>
</feature>
<feature type="compositionally biased region" description="Polar residues" evidence="13">
    <location>
        <begin position="132"/>
        <end position="141"/>
    </location>
</feature>
<dbReference type="PROSITE" id="PS50954">
    <property type="entry name" value="LEM"/>
    <property type="match status" value="1"/>
</dbReference>
<keyword evidence="8 14" id="KW-0472">Membrane</keyword>
<dbReference type="GO" id="GO:0030514">
    <property type="term" value="P:negative regulation of BMP signaling pathway"/>
    <property type="evidence" value="ECO:0007669"/>
    <property type="project" value="TreeGrafter"/>
</dbReference>
<dbReference type="GO" id="GO:0005637">
    <property type="term" value="C:nuclear inner membrane"/>
    <property type="evidence" value="ECO:0007669"/>
    <property type="project" value="UniProtKB-SubCell"/>
</dbReference>
<dbReference type="EMBL" id="JANPWB010000010">
    <property type="protein sequence ID" value="KAJ1139195.1"/>
    <property type="molecule type" value="Genomic_DNA"/>
</dbReference>
<dbReference type="InterPro" id="IPR041885">
    <property type="entry name" value="MAN1_winged_helix_dom"/>
</dbReference>
<keyword evidence="3" id="KW-0963">Cytoplasm</keyword>
<feature type="transmembrane region" description="Helical" evidence="14">
    <location>
        <begin position="225"/>
        <end position="247"/>
    </location>
</feature>
<evidence type="ECO:0000313" key="17">
    <source>
        <dbReference type="Proteomes" id="UP001066276"/>
    </source>
</evidence>
<dbReference type="InterPro" id="IPR011015">
    <property type="entry name" value="LEM/LEM-like_dom_sf"/>
</dbReference>
<dbReference type="AlphaFoldDB" id="A0AAV7QJ93"/>